<comment type="caution">
    <text evidence="1">The sequence shown here is derived from an EMBL/GenBank/DDBJ whole genome shotgun (WGS) entry which is preliminary data.</text>
</comment>
<dbReference type="AlphaFoldDB" id="A0A423WC00"/>
<protein>
    <submittedName>
        <fullName evidence="1">Uncharacterized protein</fullName>
    </submittedName>
</protein>
<reference evidence="1 2" key="1">
    <citation type="submission" date="2015-09" db="EMBL/GenBank/DDBJ databases">
        <title>Host preference determinants of Valsa canker pathogens revealed by comparative genomics.</title>
        <authorList>
            <person name="Yin Z."/>
            <person name="Huang L."/>
        </authorList>
    </citation>
    <scope>NUCLEOTIDE SEQUENCE [LARGE SCALE GENOMIC DNA]</scope>
    <source>
        <strain evidence="1 2">03-1</strain>
    </source>
</reference>
<keyword evidence="2" id="KW-1185">Reference proteome</keyword>
<organism evidence="1 2">
    <name type="scientific">Cytospora schulzeri</name>
    <dbReference type="NCBI Taxonomy" id="448051"/>
    <lineage>
        <taxon>Eukaryota</taxon>
        <taxon>Fungi</taxon>
        <taxon>Dikarya</taxon>
        <taxon>Ascomycota</taxon>
        <taxon>Pezizomycotina</taxon>
        <taxon>Sordariomycetes</taxon>
        <taxon>Sordariomycetidae</taxon>
        <taxon>Diaporthales</taxon>
        <taxon>Cytosporaceae</taxon>
        <taxon>Cytospora</taxon>
    </lineage>
</organism>
<evidence type="ECO:0000313" key="1">
    <source>
        <dbReference type="EMBL" id="ROW00815.1"/>
    </source>
</evidence>
<evidence type="ECO:0000313" key="2">
    <source>
        <dbReference type="Proteomes" id="UP000283895"/>
    </source>
</evidence>
<proteinExistence type="predicted"/>
<name>A0A423WC00_9PEZI</name>
<dbReference type="Proteomes" id="UP000283895">
    <property type="component" value="Unassembled WGS sequence"/>
</dbReference>
<gene>
    <name evidence="1" type="ORF">VMCG_06452</name>
</gene>
<accession>A0A423WC00</accession>
<sequence>MTQTSSLTAVALVNYPSRGGTFSKDIIRRIMRQETQWSLYLVEYQQSLAEHL</sequence>
<dbReference type="EMBL" id="LKEA01000020">
    <property type="protein sequence ID" value="ROW00815.1"/>
    <property type="molecule type" value="Genomic_DNA"/>
</dbReference>